<protein>
    <submittedName>
        <fullName evidence="3">Uncharacterized protein</fullName>
    </submittedName>
</protein>
<keyword evidence="1" id="KW-0175">Coiled coil</keyword>
<accession>A0ABN9SUC1</accession>
<feature type="compositionally biased region" description="Low complexity" evidence="2">
    <location>
        <begin position="25"/>
        <end position="37"/>
    </location>
</feature>
<keyword evidence="4" id="KW-1185">Reference proteome</keyword>
<evidence type="ECO:0000313" key="4">
    <source>
        <dbReference type="Proteomes" id="UP001189429"/>
    </source>
</evidence>
<name>A0ABN9SUC1_9DINO</name>
<proteinExistence type="predicted"/>
<sequence>MASQGASGSLVESLAEAEQLLVNRSGSSSCGNNSAVASEERDSIVEATAVIEHLERSSNIDTRSEVGSDGSGPRPRQTATSSLVSGDSSGDRVAAFQADETDPSKSSTLQLLQDTRAAKEEADARLLSAERMIEQLEVTKQKELEQMKEKIDDVQIDAAKSLLIQKRRLNQEMVVMKQQLLTSEQQEENAKEKKDVVVRCLASMQETHAKEISNLKVQIDPSQIAAKCEENVRVDLNNAHVENRAMLSELTELRMKMLEKEQARENEVSDLKTMLEVARLREETLEQEASVSSIPSCRSRLLTMVSGTRRRNRCSPRRPLVLW</sequence>
<gene>
    <name evidence="3" type="ORF">PCOR1329_LOCUS32609</name>
</gene>
<comment type="caution">
    <text evidence="3">The sequence shown here is derived from an EMBL/GenBank/DDBJ whole genome shotgun (WGS) entry which is preliminary data.</text>
</comment>
<feature type="region of interest" description="Disordered" evidence="2">
    <location>
        <begin position="47"/>
        <end position="91"/>
    </location>
</feature>
<dbReference type="Proteomes" id="UP001189429">
    <property type="component" value="Unassembled WGS sequence"/>
</dbReference>
<dbReference type="EMBL" id="CAUYUJ010013313">
    <property type="protein sequence ID" value="CAK0835972.1"/>
    <property type="molecule type" value="Genomic_DNA"/>
</dbReference>
<reference evidence="3" key="1">
    <citation type="submission" date="2023-10" db="EMBL/GenBank/DDBJ databases">
        <authorList>
            <person name="Chen Y."/>
            <person name="Shah S."/>
            <person name="Dougan E. K."/>
            <person name="Thang M."/>
            <person name="Chan C."/>
        </authorList>
    </citation>
    <scope>NUCLEOTIDE SEQUENCE [LARGE SCALE GENOMIC DNA]</scope>
</reference>
<feature type="compositionally biased region" description="Basic and acidic residues" evidence="2">
    <location>
        <begin position="52"/>
        <end position="66"/>
    </location>
</feature>
<evidence type="ECO:0000256" key="2">
    <source>
        <dbReference type="SAM" id="MobiDB-lite"/>
    </source>
</evidence>
<organism evidence="3 4">
    <name type="scientific">Prorocentrum cordatum</name>
    <dbReference type="NCBI Taxonomy" id="2364126"/>
    <lineage>
        <taxon>Eukaryota</taxon>
        <taxon>Sar</taxon>
        <taxon>Alveolata</taxon>
        <taxon>Dinophyceae</taxon>
        <taxon>Prorocentrales</taxon>
        <taxon>Prorocentraceae</taxon>
        <taxon>Prorocentrum</taxon>
    </lineage>
</organism>
<evidence type="ECO:0000313" key="3">
    <source>
        <dbReference type="EMBL" id="CAK0835972.1"/>
    </source>
</evidence>
<feature type="compositionally biased region" description="Polar residues" evidence="2">
    <location>
        <begin position="77"/>
        <end position="88"/>
    </location>
</feature>
<evidence type="ECO:0000256" key="1">
    <source>
        <dbReference type="SAM" id="Coils"/>
    </source>
</evidence>
<feature type="region of interest" description="Disordered" evidence="2">
    <location>
        <begin position="23"/>
        <end position="42"/>
    </location>
</feature>
<feature type="coiled-coil region" evidence="1">
    <location>
        <begin position="112"/>
        <end position="186"/>
    </location>
</feature>